<dbReference type="RefSeq" id="WP_186502418.1">
    <property type="nucleotide sequence ID" value="NZ_JACOGK010000006.1"/>
</dbReference>
<gene>
    <name evidence="1" type="ORF">H8J70_03200</name>
</gene>
<accession>A0ABR6VHW2</accession>
<sequence>MNVFDNPFYTLGVSTRSKKADILSAAEDLELLHDDSAARDRANSIINPVTRLEAEISWFPGADPAAVQAFLDEIKKGGAPEFAAAESFLQESKLACARVTVLAALLCCHTAATAPVCVRYLREMADCYENIDLESLLSSINTDRRAAGIAVVEDTDRVKAAVGSYAEYLASVGKLALDRLPTDDLMAAVTELVEVTTKEGKDIAPSLIYKLVDIYEIETQAFFYTATPALEQLIATVKERADKKEPVQTISLLVDKLLQMTRQWDAVAQPIQMAMESKGLEHEASLDLASELRNLSVDLCNDHGYVELAQRIIAAISHIFAELFTAAAAFQKDMEVLRSFAPSDSQAEATEASTPDYTATLEPAAKKQIQMTQDYIRAGSETVYLKNIGHLAWGRIRRQEDTLYIIRVKTYSGEFHEFSLGNRPDIFSELTKRLWELVGVRLGLELIQALQAGKEKSFGQVLVRDDGLVFPNQAAQGAGKRLYAWHELKLLSGQDGFSLTSVRQPSVRVYLDFLIVQDALLLETLLSMVFKQGLHRISDVLL</sequence>
<name>A0ABR6VHW2_9FIRM</name>
<evidence type="ECO:0000313" key="2">
    <source>
        <dbReference type="Proteomes" id="UP000606870"/>
    </source>
</evidence>
<reference evidence="1 2" key="1">
    <citation type="submission" date="2020-08" db="EMBL/GenBank/DDBJ databases">
        <authorList>
            <person name="Liu C."/>
            <person name="Sun Q."/>
        </authorList>
    </citation>
    <scope>NUCLEOTIDE SEQUENCE [LARGE SCALE GENOMIC DNA]</scope>
    <source>
        <strain evidence="1 2">NSJ-59</strain>
    </source>
</reference>
<protein>
    <submittedName>
        <fullName evidence="1">Uncharacterized protein</fullName>
    </submittedName>
</protein>
<organism evidence="1 2">
    <name type="scientific">Megasphaera hominis</name>
    <dbReference type="NCBI Taxonomy" id="159836"/>
    <lineage>
        <taxon>Bacteria</taxon>
        <taxon>Bacillati</taxon>
        <taxon>Bacillota</taxon>
        <taxon>Negativicutes</taxon>
        <taxon>Veillonellales</taxon>
        <taxon>Veillonellaceae</taxon>
        <taxon>Megasphaera</taxon>
    </lineage>
</organism>
<keyword evidence="2" id="KW-1185">Reference proteome</keyword>
<dbReference type="EMBL" id="JACOGK010000006">
    <property type="protein sequence ID" value="MBC3536259.1"/>
    <property type="molecule type" value="Genomic_DNA"/>
</dbReference>
<dbReference type="Proteomes" id="UP000606870">
    <property type="component" value="Unassembled WGS sequence"/>
</dbReference>
<evidence type="ECO:0000313" key="1">
    <source>
        <dbReference type="EMBL" id="MBC3536259.1"/>
    </source>
</evidence>
<comment type="caution">
    <text evidence="1">The sequence shown here is derived from an EMBL/GenBank/DDBJ whole genome shotgun (WGS) entry which is preliminary data.</text>
</comment>
<proteinExistence type="predicted"/>